<dbReference type="Proteomes" id="UP000199421">
    <property type="component" value="Unassembled WGS sequence"/>
</dbReference>
<protein>
    <submittedName>
        <fullName evidence="1">Uncharacterized protein</fullName>
    </submittedName>
</protein>
<sequence>MDYAIELLEKEKYRLESTVKRHDLMHKNMSEAQLYFRRLTAIKTAIKLIKNKCQR</sequence>
<name>A0A1H7QP08_OLID1</name>
<dbReference type="STRING" id="407022.SAMN05661044_02664"/>
<dbReference type="EMBL" id="FOAF01000002">
    <property type="protein sequence ID" value="SEL49478.1"/>
    <property type="molecule type" value="Genomic_DNA"/>
</dbReference>
<gene>
    <name evidence="1" type="ORF">SAMN05661044_02664</name>
</gene>
<organism evidence="1 2">
    <name type="scientific">Olivibacter domesticus</name>
    <name type="common">Pseudosphingobacterium domesticum</name>
    <dbReference type="NCBI Taxonomy" id="407022"/>
    <lineage>
        <taxon>Bacteria</taxon>
        <taxon>Pseudomonadati</taxon>
        <taxon>Bacteroidota</taxon>
        <taxon>Sphingobacteriia</taxon>
        <taxon>Sphingobacteriales</taxon>
        <taxon>Sphingobacteriaceae</taxon>
        <taxon>Olivibacter</taxon>
    </lineage>
</organism>
<evidence type="ECO:0000313" key="1">
    <source>
        <dbReference type="EMBL" id="SEL49478.1"/>
    </source>
</evidence>
<reference evidence="2" key="1">
    <citation type="submission" date="2016-10" db="EMBL/GenBank/DDBJ databases">
        <authorList>
            <person name="Varghese N."/>
            <person name="Submissions S."/>
        </authorList>
    </citation>
    <scope>NUCLEOTIDE SEQUENCE [LARGE SCALE GENOMIC DNA]</scope>
    <source>
        <strain evidence="2">DSM 18733</strain>
    </source>
</reference>
<evidence type="ECO:0000313" key="2">
    <source>
        <dbReference type="Proteomes" id="UP000199421"/>
    </source>
</evidence>
<proteinExistence type="predicted"/>
<keyword evidence="2" id="KW-1185">Reference proteome</keyword>
<accession>A0A1H7QP08</accession>
<dbReference type="AlphaFoldDB" id="A0A1H7QP08"/>